<dbReference type="RefSeq" id="WP_143740456.1">
    <property type="nucleotide sequence ID" value="NZ_JBFAII010000010.1"/>
</dbReference>
<feature type="chain" id="PRO_5008710167" description="Secreted protein" evidence="1">
    <location>
        <begin position="29"/>
        <end position="94"/>
    </location>
</feature>
<sequence>MRTLLRGAACAAALTAAMITAVPTAAQAAQPNQLCRTNSSAILYTSPTSGIWVPEGSLVRILDYRGTYHYLARYDGTVGQLERSRVIQESCYYQ</sequence>
<accession>A0A1C4ZGD8</accession>
<reference evidence="3" key="1">
    <citation type="submission" date="2016-06" db="EMBL/GenBank/DDBJ databases">
        <authorList>
            <person name="Varghese N."/>
            <person name="Submissions Spin"/>
        </authorList>
    </citation>
    <scope>NUCLEOTIDE SEQUENCE [LARGE SCALE GENOMIC DNA]</scope>
    <source>
        <strain evidence="3">DSM 43816</strain>
    </source>
</reference>
<name>A0A1C4ZGD8_MICEC</name>
<dbReference type="EMBL" id="LT607413">
    <property type="protein sequence ID" value="SCF32107.1"/>
    <property type="molecule type" value="Genomic_DNA"/>
</dbReference>
<protein>
    <recommendedName>
        <fullName evidence="4">Secreted protein</fullName>
    </recommendedName>
</protein>
<keyword evidence="3" id="KW-1185">Reference proteome</keyword>
<evidence type="ECO:0008006" key="4">
    <source>
        <dbReference type="Google" id="ProtNLM"/>
    </source>
</evidence>
<organism evidence="2 3">
    <name type="scientific">Micromonospora echinospora</name>
    <name type="common">Micromonospora purpurea</name>
    <dbReference type="NCBI Taxonomy" id="1877"/>
    <lineage>
        <taxon>Bacteria</taxon>
        <taxon>Bacillati</taxon>
        <taxon>Actinomycetota</taxon>
        <taxon>Actinomycetes</taxon>
        <taxon>Micromonosporales</taxon>
        <taxon>Micromonosporaceae</taxon>
        <taxon>Micromonospora</taxon>
    </lineage>
</organism>
<evidence type="ECO:0000313" key="3">
    <source>
        <dbReference type="Proteomes" id="UP000198253"/>
    </source>
</evidence>
<proteinExistence type="predicted"/>
<evidence type="ECO:0000313" key="2">
    <source>
        <dbReference type="EMBL" id="SCF32107.1"/>
    </source>
</evidence>
<dbReference type="AlphaFoldDB" id="A0A1C4ZGD8"/>
<gene>
    <name evidence="2" type="ORF">GA0070618_5225</name>
</gene>
<evidence type="ECO:0000256" key="1">
    <source>
        <dbReference type="SAM" id="SignalP"/>
    </source>
</evidence>
<dbReference type="InParanoid" id="A0A1C4ZGD8"/>
<feature type="signal peptide" evidence="1">
    <location>
        <begin position="1"/>
        <end position="28"/>
    </location>
</feature>
<keyword evidence="1" id="KW-0732">Signal</keyword>
<dbReference type="Proteomes" id="UP000198253">
    <property type="component" value="Chromosome I"/>
</dbReference>
<dbReference type="OrthoDB" id="5196674at2"/>